<keyword evidence="2" id="KW-0328">Glycosyltransferase</keyword>
<dbReference type="PANTHER" id="PTHR43398:SF1">
    <property type="entry name" value="DOLICHOL-PHOSPHATE MANNOSYLTRANSFERASE SUBUNIT 1"/>
    <property type="match status" value="1"/>
</dbReference>
<dbReference type="GO" id="GO:0006506">
    <property type="term" value="P:GPI anchor biosynthetic process"/>
    <property type="evidence" value="ECO:0007669"/>
    <property type="project" value="TreeGrafter"/>
</dbReference>
<proteinExistence type="inferred from homology"/>
<dbReference type="InterPro" id="IPR039528">
    <property type="entry name" value="DPM1-like"/>
</dbReference>
<dbReference type="InterPro" id="IPR001173">
    <property type="entry name" value="Glyco_trans_2-like"/>
</dbReference>
<comment type="caution">
    <text evidence="5">The sequence shown here is derived from an EMBL/GenBank/DDBJ whole genome shotgun (WGS) entry which is preliminary data.</text>
</comment>
<dbReference type="AlphaFoldDB" id="A0A2H0BT52"/>
<accession>A0A2H0BT52</accession>
<evidence type="ECO:0000313" key="6">
    <source>
        <dbReference type="Proteomes" id="UP000231581"/>
    </source>
</evidence>
<dbReference type="Pfam" id="PF00535">
    <property type="entry name" value="Glycos_transf_2"/>
    <property type="match status" value="1"/>
</dbReference>
<evidence type="ECO:0000256" key="2">
    <source>
        <dbReference type="ARBA" id="ARBA00022676"/>
    </source>
</evidence>
<dbReference type="Gene3D" id="3.90.550.10">
    <property type="entry name" value="Spore Coat Polysaccharide Biosynthesis Protein SpsA, Chain A"/>
    <property type="match status" value="1"/>
</dbReference>
<dbReference type="CDD" id="cd06442">
    <property type="entry name" value="DPM1_like"/>
    <property type="match status" value="1"/>
</dbReference>
<dbReference type="SUPFAM" id="SSF53448">
    <property type="entry name" value="Nucleotide-diphospho-sugar transferases"/>
    <property type="match status" value="1"/>
</dbReference>
<dbReference type="GO" id="GO:0035269">
    <property type="term" value="P:protein O-linked glycosylation via mannose"/>
    <property type="evidence" value="ECO:0007669"/>
    <property type="project" value="TreeGrafter"/>
</dbReference>
<keyword evidence="3" id="KW-0808">Transferase</keyword>
<dbReference type="GO" id="GO:0004582">
    <property type="term" value="F:dolichyl-phosphate beta-D-mannosyltransferase activity"/>
    <property type="evidence" value="ECO:0007669"/>
    <property type="project" value="InterPro"/>
</dbReference>
<dbReference type="PANTHER" id="PTHR43398">
    <property type="entry name" value="DOLICHOL-PHOSPHATE MANNOSYLTRANSFERASE SUBUNIT 1"/>
    <property type="match status" value="1"/>
</dbReference>
<dbReference type="InterPro" id="IPR029044">
    <property type="entry name" value="Nucleotide-diphossugar_trans"/>
</dbReference>
<organism evidence="5 6">
    <name type="scientific">Candidatus Uhrbacteria bacterium CG22_combo_CG10-13_8_21_14_all_47_17</name>
    <dbReference type="NCBI Taxonomy" id="1975041"/>
    <lineage>
        <taxon>Bacteria</taxon>
        <taxon>Candidatus Uhriibacteriota</taxon>
    </lineage>
</organism>
<dbReference type="Proteomes" id="UP000231581">
    <property type="component" value="Unassembled WGS sequence"/>
</dbReference>
<reference evidence="5 6" key="1">
    <citation type="submission" date="2017-09" db="EMBL/GenBank/DDBJ databases">
        <title>Depth-based differentiation of microbial function through sediment-hosted aquifers and enrichment of novel symbionts in the deep terrestrial subsurface.</title>
        <authorList>
            <person name="Probst A.J."/>
            <person name="Ladd B."/>
            <person name="Jarett J.K."/>
            <person name="Geller-Mcgrath D.E."/>
            <person name="Sieber C.M."/>
            <person name="Emerson J.B."/>
            <person name="Anantharaman K."/>
            <person name="Thomas B.C."/>
            <person name="Malmstrom R."/>
            <person name="Stieglmeier M."/>
            <person name="Klingl A."/>
            <person name="Woyke T."/>
            <person name="Ryan C.M."/>
            <person name="Banfield J.F."/>
        </authorList>
    </citation>
    <scope>NUCLEOTIDE SEQUENCE [LARGE SCALE GENOMIC DNA]</scope>
    <source>
        <strain evidence="5">CG22_combo_CG10-13_8_21_14_all_47_17</strain>
    </source>
</reference>
<dbReference type="GO" id="GO:0016020">
    <property type="term" value="C:membrane"/>
    <property type="evidence" value="ECO:0007669"/>
    <property type="project" value="GOC"/>
</dbReference>
<dbReference type="GO" id="GO:0006488">
    <property type="term" value="P:dolichol-linked oligosaccharide biosynthetic process"/>
    <property type="evidence" value="ECO:0007669"/>
    <property type="project" value="TreeGrafter"/>
</dbReference>
<evidence type="ECO:0000256" key="3">
    <source>
        <dbReference type="ARBA" id="ARBA00022679"/>
    </source>
</evidence>
<dbReference type="EMBL" id="PCSZ01000020">
    <property type="protein sequence ID" value="PIP60866.1"/>
    <property type="molecule type" value="Genomic_DNA"/>
</dbReference>
<protein>
    <recommendedName>
        <fullName evidence="4">Glycosyltransferase 2-like domain-containing protein</fullName>
    </recommendedName>
</protein>
<evidence type="ECO:0000256" key="1">
    <source>
        <dbReference type="ARBA" id="ARBA00006739"/>
    </source>
</evidence>
<feature type="domain" description="Glycosyltransferase 2-like" evidence="4">
    <location>
        <begin position="4"/>
        <end position="167"/>
    </location>
</feature>
<gene>
    <name evidence="5" type="ORF">COX00_00790</name>
</gene>
<evidence type="ECO:0000259" key="4">
    <source>
        <dbReference type="Pfam" id="PF00535"/>
    </source>
</evidence>
<evidence type="ECO:0000313" key="5">
    <source>
        <dbReference type="EMBL" id="PIP60866.1"/>
    </source>
</evidence>
<name>A0A2H0BT52_9BACT</name>
<sequence>MKISLIIPTLNERGSIEALLRAVEAAVKTQNDEFEIIIIDDGSTDGTVEHAQSLTFSIPLRTVVRSERGLATAVLRGFSEAQGDVLGVMDADLSHPPEKIPELIEALRGADLVLGSRNISGGMVEEWPWYRKWASGFATLLVRPLGVRVSDPMSGFFFLRRSILEDVECSPIGYKILLEIVVKAQPSRIQEVPYVFRNRNVGKSKMGMQETVNYLRHLWRLFGGNCLKPAK</sequence>
<comment type="similarity">
    <text evidence="1">Belongs to the glycosyltransferase 2 family.</text>
</comment>